<dbReference type="InterPro" id="IPR000073">
    <property type="entry name" value="AB_hydrolase_1"/>
</dbReference>
<dbReference type="InterPro" id="IPR050266">
    <property type="entry name" value="AB_hydrolase_sf"/>
</dbReference>
<dbReference type="Proteomes" id="UP001267878">
    <property type="component" value="Unassembled WGS sequence"/>
</dbReference>
<dbReference type="SUPFAM" id="SSF53474">
    <property type="entry name" value="alpha/beta-Hydrolases"/>
    <property type="match status" value="1"/>
</dbReference>
<proteinExistence type="predicted"/>
<feature type="chain" id="PRO_5045646107" evidence="1">
    <location>
        <begin position="33"/>
        <end position="310"/>
    </location>
</feature>
<feature type="signal peptide" evidence="1">
    <location>
        <begin position="1"/>
        <end position="32"/>
    </location>
</feature>
<evidence type="ECO:0000313" key="4">
    <source>
        <dbReference type="Proteomes" id="UP001267878"/>
    </source>
</evidence>
<comment type="caution">
    <text evidence="3">The sequence shown here is derived from an EMBL/GenBank/DDBJ whole genome shotgun (WGS) entry which is preliminary data.</text>
</comment>
<protein>
    <submittedName>
        <fullName evidence="3">Pimeloyl-ACP methyl ester carboxylesterase</fullName>
    </submittedName>
</protein>
<evidence type="ECO:0000256" key="1">
    <source>
        <dbReference type="SAM" id="SignalP"/>
    </source>
</evidence>
<name>A0ABU1VRH2_9GAMM</name>
<accession>A0ABU1VRH2</accession>
<sequence>MQLIARSIFRTTFRIFAASFALSFAVWHAANAATPPQTFHDLKIEVVGKGRPVLMIPGLNSAGETWTETCAALQADHVQCHIVTLPGFAGLPSAADASKDAWLDDMRDRLLAYVDARKLKHPVVMGHSLGGFLALQMAIKQPQRFDRVVIVDALSFLGAVRNPAATANDVRPMAEAMRKQMLAQDEAGYRAGVSANLQGMVHDPKRVETLAAWGNASDRTITAQAMYEMMVTDLRGELVKVRVPTLVLGAWAAYAPYGSTKESTAAIYKAQYANLDGVRIEMSEGGYHFLMWDDPQWLQQQVRGFIAAGK</sequence>
<keyword evidence="1" id="KW-0732">Signal</keyword>
<dbReference type="PANTHER" id="PTHR43798">
    <property type="entry name" value="MONOACYLGLYCEROL LIPASE"/>
    <property type="match status" value="1"/>
</dbReference>
<reference evidence="3 4" key="1">
    <citation type="submission" date="2023-07" db="EMBL/GenBank/DDBJ databases">
        <title>Sorghum-associated microbial communities from plants grown in Nebraska, USA.</title>
        <authorList>
            <person name="Schachtman D."/>
        </authorList>
    </citation>
    <scope>NUCLEOTIDE SEQUENCE [LARGE SCALE GENOMIC DNA]</scope>
    <source>
        <strain evidence="3 4">BE187</strain>
    </source>
</reference>
<evidence type="ECO:0000313" key="3">
    <source>
        <dbReference type="EMBL" id="MDR7099688.1"/>
    </source>
</evidence>
<feature type="domain" description="AB hydrolase-1" evidence="2">
    <location>
        <begin position="53"/>
        <end position="297"/>
    </location>
</feature>
<dbReference type="InterPro" id="IPR029058">
    <property type="entry name" value="AB_hydrolase_fold"/>
</dbReference>
<dbReference type="Gene3D" id="3.40.50.1820">
    <property type="entry name" value="alpha/beta hydrolase"/>
    <property type="match status" value="1"/>
</dbReference>
<gene>
    <name evidence="3" type="ORF">J2X04_002069</name>
</gene>
<dbReference type="EMBL" id="JAVDVW010000002">
    <property type="protein sequence ID" value="MDR7099688.1"/>
    <property type="molecule type" value="Genomic_DNA"/>
</dbReference>
<evidence type="ECO:0000259" key="2">
    <source>
        <dbReference type="Pfam" id="PF12697"/>
    </source>
</evidence>
<dbReference type="RefSeq" id="WP_310054042.1">
    <property type="nucleotide sequence ID" value="NZ_JAVDVW010000002.1"/>
</dbReference>
<organism evidence="3 4">
    <name type="scientific">Agrilutibacter niabensis</name>
    <dbReference type="NCBI Taxonomy" id="380628"/>
    <lineage>
        <taxon>Bacteria</taxon>
        <taxon>Pseudomonadati</taxon>
        <taxon>Pseudomonadota</taxon>
        <taxon>Gammaproteobacteria</taxon>
        <taxon>Lysobacterales</taxon>
        <taxon>Lysobacteraceae</taxon>
        <taxon>Agrilutibacter</taxon>
    </lineage>
</organism>
<dbReference type="Pfam" id="PF12697">
    <property type="entry name" value="Abhydrolase_6"/>
    <property type="match status" value="1"/>
</dbReference>
<keyword evidence="4" id="KW-1185">Reference proteome</keyword>